<evidence type="ECO:0000259" key="5">
    <source>
        <dbReference type="Pfam" id="PF02852"/>
    </source>
</evidence>
<dbReference type="Proteomes" id="UP001522905">
    <property type="component" value="Unassembled WGS sequence"/>
</dbReference>
<dbReference type="Pfam" id="PF02852">
    <property type="entry name" value="Pyr_redox_dim"/>
    <property type="match status" value="1"/>
</dbReference>
<reference evidence="7 8" key="1">
    <citation type="submission" date="2021-11" db="EMBL/GenBank/DDBJ databases">
        <title>Comparative genomics of bee honey and flower isolates.</title>
        <authorList>
            <person name="Bechtner J.D."/>
            <person name="Gallus M.K."/>
            <person name="Ehrmann M."/>
        </authorList>
    </citation>
    <scope>NUCLEOTIDE SEQUENCE [LARGE SCALE GENOMIC DNA]</scope>
    <source>
        <strain evidence="7 8">M161</strain>
    </source>
</reference>
<protein>
    <submittedName>
        <fullName evidence="7">NAD(P)/FAD-dependent oxidoreductase</fullName>
    </submittedName>
</protein>
<evidence type="ECO:0000313" key="7">
    <source>
        <dbReference type="EMBL" id="MCK8624569.1"/>
    </source>
</evidence>
<dbReference type="Pfam" id="PF07992">
    <property type="entry name" value="Pyr_redox_2"/>
    <property type="match status" value="1"/>
</dbReference>
<organism evidence="7 8">
    <name type="scientific">Apilactobacillus xinyiensis</name>
    <dbReference type="NCBI Taxonomy" id="2841032"/>
    <lineage>
        <taxon>Bacteria</taxon>
        <taxon>Bacillati</taxon>
        <taxon>Bacillota</taxon>
        <taxon>Bacilli</taxon>
        <taxon>Lactobacillales</taxon>
        <taxon>Lactobacillaceae</taxon>
        <taxon>Apilactobacillus</taxon>
    </lineage>
</organism>
<dbReference type="InterPro" id="IPR004099">
    <property type="entry name" value="Pyr_nucl-diS_OxRdtase_dimer"/>
</dbReference>
<accession>A0ABT0I1H1</accession>
<dbReference type="PRINTS" id="PR00411">
    <property type="entry name" value="PNDRDTASEI"/>
</dbReference>
<dbReference type="PANTHER" id="PTHR43014:SF5">
    <property type="entry name" value="GLUTATHIONE REDUCTASE (NADPH)"/>
    <property type="match status" value="1"/>
</dbReference>
<evidence type="ECO:0000256" key="3">
    <source>
        <dbReference type="ARBA" id="ARBA00022630"/>
    </source>
</evidence>
<evidence type="ECO:0000259" key="6">
    <source>
        <dbReference type="Pfam" id="PF07992"/>
    </source>
</evidence>
<comment type="similarity">
    <text evidence="2">Belongs to the class-I pyridine nucleotide-disulfide oxidoreductase family.</text>
</comment>
<dbReference type="PIRSF" id="PIRSF000350">
    <property type="entry name" value="Mercury_reductase_MerA"/>
    <property type="match status" value="1"/>
</dbReference>
<proteinExistence type="inferred from homology"/>
<keyword evidence="3" id="KW-0285">Flavoprotein</keyword>
<dbReference type="RefSeq" id="WP_248601612.1">
    <property type="nucleotide sequence ID" value="NZ_CAXMLZ010000004.1"/>
</dbReference>
<dbReference type="PANTHER" id="PTHR43014">
    <property type="entry name" value="MERCURIC REDUCTASE"/>
    <property type="match status" value="1"/>
</dbReference>
<comment type="cofactor">
    <cofactor evidence="1">
        <name>FAD</name>
        <dbReference type="ChEBI" id="CHEBI:57692"/>
    </cofactor>
</comment>
<dbReference type="InterPro" id="IPR023753">
    <property type="entry name" value="FAD/NAD-binding_dom"/>
</dbReference>
<dbReference type="InterPro" id="IPR036188">
    <property type="entry name" value="FAD/NAD-bd_sf"/>
</dbReference>
<dbReference type="InterPro" id="IPR016156">
    <property type="entry name" value="FAD/NAD-linked_Rdtase_dimer_sf"/>
</dbReference>
<evidence type="ECO:0000256" key="2">
    <source>
        <dbReference type="ARBA" id="ARBA00007532"/>
    </source>
</evidence>
<dbReference type="EMBL" id="JAJIAO010000002">
    <property type="protein sequence ID" value="MCK8624569.1"/>
    <property type="molecule type" value="Genomic_DNA"/>
</dbReference>
<dbReference type="SUPFAM" id="SSF55424">
    <property type="entry name" value="FAD/NAD-linked reductases, dimerisation (C-terminal) domain"/>
    <property type="match status" value="1"/>
</dbReference>
<comment type="caution">
    <text evidence="7">The sequence shown here is derived from an EMBL/GenBank/DDBJ whole genome shotgun (WGS) entry which is preliminary data.</text>
</comment>
<name>A0ABT0I1H1_9LACO</name>
<evidence type="ECO:0000313" key="8">
    <source>
        <dbReference type="Proteomes" id="UP001522905"/>
    </source>
</evidence>
<gene>
    <name evidence="7" type="ORF">LNP07_03470</name>
</gene>
<evidence type="ECO:0000256" key="4">
    <source>
        <dbReference type="ARBA" id="ARBA00022827"/>
    </source>
</evidence>
<feature type="domain" description="Pyridine nucleotide-disulphide oxidoreductase dimerisation" evidence="5">
    <location>
        <begin position="337"/>
        <end position="440"/>
    </location>
</feature>
<dbReference type="SUPFAM" id="SSF51905">
    <property type="entry name" value="FAD/NAD(P)-binding domain"/>
    <property type="match status" value="1"/>
</dbReference>
<keyword evidence="8" id="KW-1185">Reference proteome</keyword>
<dbReference type="InterPro" id="IPR001100">
    <property type="entry name" value="Pyr_nuc-diS_OxRdtase"/>
</dbReference>
<keyword evidence="4" id="KW-0274">FAD</keyword>
<evidence type="ECO:0000256" key="1">
    <source>
        <dbReference type="ARBA" id="ARBA00001974"/>
    </source>
</evidence>
<feature type="domain" description="FAD/NAD(P)-binding" evidence="6">
    <location>
        <begin position="7"/>
        <end position="316"/>
    </location>
</feature>
<sequence>MAEKYDYDVLYIGAGHGTFDGAMPLAQKGFKIAVVEADKIGGTCPNWGCNAKIALDTPVKIYEQQKQMSNILEGNLKINWKNNVENKRKTIKSLPDMIENGMQSMGIDVIKGWGKLIDKHTINVNDNQITAQNIVIATGLRPNKLDIPGTELAHDSKDFMNLDEMPENISIVGSGYIAMEFATIANASGANVTIFMHSDRILRQFYQPYTEIIMKSLEDKGVKFVKSANVNKFSKENDKLFVEYGNSQKQATDWILDAAGRIPNVENIGLENVGVEFDKKGIKVDEYLRTSVNNIYASGDVADSGQPKLTPTAIFQSTYLMKLFAKETDAPIKYPNIPSVGFTTPRIAQVGVSIDDAKAKPEEYTVKENDLTKTDWYRIMTNDTIAQNAYVYDKSNQLVGFTEISNEADNAVDSLLPVIELKLSAEQTGKIVQLFPSISSDTWGNM</sequence>
<dbReference type="Gene3D" id="3.50.50.60">
    <property type="entry name" value="FAD/NAD(P)-binding domain"/>
    <property type="match status" value="1"/>
</dbReference>
<dbReference type="PRINTS" id="PR00368">
    <property type="entry name" value="FADPNR"/>
</dbReference>